<keyword evidence="1" id="KW-1133">Transmembrane helix</keyword>
<organism evidence="2 3">
    <name type="scientific">Telmatospirillum siberiense</name>
    <dbReference type="NCBI Taxonomy" id="382514"/>
    <lineage>
        <taxon>Bacteria</taxon>
        <taxon>Pseudomonadati</taxon>
        <taxon>Pseudomonadota</taxon>
        <taxon>Alphaproteobacteria</taxon>
        <taxon>Rhodospirillales</taxon>
        <taxon>Rhodospirillaceae</taxon>
        <taxon>Telmatospirillum</taxon>
    </lineage>
</organism>
<evidence type="ECO:0000313" key="2">
    <source>
        <dbReference type="EMBL" id="PKU23643.1"/>
    </source>
</evidence>
<evidence type="ECO:0000313" key="3">
    <source>
        <dbReference type="Proteomes" id="UP000233293"/>
    </source>
</evidence>
<dbReference type="Proteomes" id="UP000233293">
    <property type="component" value="Unassembled WGS sequence"/>
</dbReference>
<feature type="transmembrane region" description="Helical" evidence="1">
    <location>
        <begin position="22"/>
        <end position="43"/>
    </location>
</feature>
<dbReference type="InterPro" id="IPR017495">
    <property type="entry name" value="PuhC"/>
</dbReference>
<dbReference type="AlphaFoldDB" id="A0A2N3PTB0"/>
<keyword evidence="1" id="KW-0472">Membrane</keyword>
<gene>
    <name evidence="2" type="ORF">CWS72_15305</name>
</gene>
<comment type="caution">
    <text evidence="2">The sequence shown here is derived from an EMBL/GenBank/DDBJ whole genome shotgun (WGS) entry which is preliminary data.</text>
</comment>
<name>A0A2N3PTB0_9PROT</name>
<evidence type="ECO:0000256" key="1">
    <source>
        <dbReference type="SAM" id="Phobius"/>
    </source>
</evidence>
<evidence type="ECO:0008006" key="4">
    <source>
        <dbReference type="Google" id="ProtNLM"/>
    </source>
</evidence>
<keyword evidence="1" id="KW-0812">Transmembrane</keyword>
<proteinExistence type="predicted"/>
<protein>
    <recommendedName>
        <fullName evidence="4">Photosynthetic complex assembly protein PuhC</fullName>
    </recommendedName>
</protein>
<dbReference type="NCBIfam" id="TIGR03054">
    <property type="entry name" value="photo_alph_chp1"/>
    <property type="match status" value="1"/>
</dbReference>
<keyword evidence="3" id="KW-1185">Reference proteome</keyword>
<reference evidence="3" key="1">
    <citation type="submission" date="2017-12" db="EMBL/GenBank/DDBJ databases">
        <title>Draft genome sequence of Telmatospirillum siberiense 26-4b1T, an acidotolerant peatland alphaproteobacterium potentially involved in sulfur cycling.</title>
        <authorList>
            <person name="Hausmann B."/>
            <person name="Pjevac P."/>
            <person name="Schreck K."/>
            <person name="Herbold C.W."/>
            <person name="Daims H."/>
            <person name="Wagner M."/>
            <person name="Pester M."/>
            <person name="Loy A."/>
        </authorList>
    </citation>
    <scope>NUCLEOTIDE SEQUENCE [LARGE SCALE GENOMIC DNA]</scope>
    <source>
        <strain evidence="3">26-4b1</strain>
    </source>
</reference>
<dbReference type="EMBL" id="PIUM01000018">
    <property type="protein sequence ID" value="PKU23643.1"/>
    <property type="molecule type" value="Genomic_DNA"/>
</dbReference>
<accession>A0A2N3PTB0</accession>
<sequence length="172" mass="18630">MWAAAPDREGDNAMRSLNDHSFPPSALVGAGLLVFTTVVGVGIHQLKNHFQPPTAAASDAAPIEARQLRFIDVNDGLGAYGGHVRVFDARTGIELAQLAENEGFIRTVLNGLTFERTKRGIRAEPVFELAVWPDNKLTFGDPATGARVNLGQYGARNKSVFLHFLDHPEAGR</sequence>